<name>A0A7T4QZS9_9GAMM</name>
<dbReference type="EMBL" id="CP066167">
    <property type="protein sequence ID" value="QQD17659.1"/>
    <property type="molecule type" value="Genomic_DNA"/>
</dbReference>
<dbReference type="AlphaFoldDB" id="A0A7T4QZS9"/>
<protein>
    <submittedName>
        <fullName evidence="1">DUF1631 family protein</fullName>
    </submittedName>
</protein>
<sequence length="490" mass="56127">MDNRQHESRPHALRAVALQWLGDTLDRYLARLQDNFNRRAQSAASPAEKDDLLSHRQLIALGKETAHKAFFTHILHSFDHAIPYSPAGSSPLDRLYQHCQTAESDESARLQLAQLCRSLTPTSILAGFQHLAEPLRLSQHRNQALNLFQILVVRNLGQLYTLLDTALKEGQQVNQLREWIAHIEHQLHHDSLSAQERALNEARLQRLKSRLSGKLQSVVAVDDDDLLAEVGAIFELRHLAEEHQRRSAPDDLRSTLNRLRKVVTQAALKDREGFLNPLHPVRQISRQIIAATAQWEHADPDSQQQFATALKLFCGQLEQNMDAHDALAEPISGIDRHCRHMLQLARLDRRRLRQQASGKRRVADLRREVHAIIDDKTQHASLPASIDNMLHGPLTSILLYHWLRHGSNSGAMRRNLQLVDDILWYIKPHHQWQELRRAKDMAVSIEQRLHEGLERINYNPTAAQAMIDELHQLRIAASSQSRLLSQRSPY</sequence>
<accession>A0A7T4QZS9</accession>
<dbReference type="InterPro" id="IPR012434">
    <property type="entry name" value="DUF1631"/>
</dbReference>
<proteinExistence type="predicted"/>
<dbReference type="KEGG" id="snan:I6N98_15100"/>
<evidence type="ECO:0000313" key="2">
    <source>
        <dbReference type="Proteomes" id="UP000596063"/>
    </source>
</evidence>
<organism evidence="1 2">
    <name type="scientific">Spongiibacter nanhainus</name>
    <dbReference type="NCBI Taxonomy" id="2794344"/>
    <lineage>
        <taxon>Bacteria</taxon>
        <taxon>Pseudomonadati</taxon>
        <taxon>Pseudomonadota</taxon>
        <taxon>Gammaproteobacteria</taxon>
        <taxon>Cellvibrionales</taxon>
        <taxon>Spongiibacteraceae</taxon>
        <taxon>Spongiibacter</taxon>
    </lineage>
</organism>
<reference evidence="1 2" key="1">
    <citation type="submission" date="2020-12" db="EMBL/GenBank/DDBJ databases">
        <authorList>
            <person name="Shan Y."/>
        </authorList>
    </citation>
    <scope>NUCLEOTIDE SEQUENCE [LARGE SCALE GENOMIC DNA]</scope>
    <source>
        <strain evidence="2">csc3.9</strain>
    </source>
</reference>
<evidence type="ECO:0000313" key="1">
    <source>
        <dbReference type="EMBL" id="QQD17659.1"/>
    </source>
</evidence>
<dbReference type="Proteomes" id="UP000596063">
    <property type="component" value="Chromosome"/>
</dbReference>
<gene>
    <name evidence="1" type="ORF">I6N98_15100</name>
</gene>
<dbReference type="RefSeq" id="WP_198569158.1">
    <property type="nucleotide sequence ID" value="NZ_CP066167.1"/>
</dbReference>
<dbReference type="Pfam" id="PF07793">
    <property type="entry name" value="DUF1631"/>
    <property type="match status" value="1"/>
</dbReference>
<keyword evidence="2" id="KW-1185">Reference proteome</keyword>